<gene>
    <name evidence="1" type="ORF">PXEA_LOCUS6119</name>
</gene>
<name>A0A3S5A1S5_9PLAT</name>
<protein>
    <submittedName>
        <fullName evidence="1">Uncharacterized protein</fullName>
    </submittedName>
</protein>
<proteinExistence type="predicted"/>
<accession>A0A3S5A1S5</accession>
<organism evidence="1 2">
    <name type="scientific">Protopolystoma xenopodis</name>
    <dbReference type="NCBI Taxonomy" id="117903"/>
    <lineage>
        <taxon>Eukaryota</taxon>
        <taxon>Metazoa</taxon>
        <taxon>Spiralia</taxon>
        <taxon>Lophotrochozoa</taxon>
        <taxon>Platyhelminthes</taxon>
        <taxon>Monogenea</taxon>
        <taxon>Polyopisthocotylea</taxon>
        <taxon>Polystomatidea</taxon>
        <taxon>Polystomatidae</taxon>
        <taxon>Protopolystoma</taxon>
    </lineage>
</organism>
<dbReference type="Proteomes" id="UP000784294">
    <property type="component" value="Unassembled WGS sequence"/>
</dbReference>
<reference evidence="1" key="1">
    <citation type="submission" date="2018-11" db="EMBL/GenBank/DDBJ databases">
        <authorList>
            <consortium name="Pathogen Informatics"/>
        </authorList>
    </citation>
    <scope>NUCLEOTIDE SEQUENCE</scope>
</reference>
<dbReference type="EMBL" id="CAAALY010015500">
    <property type="protein sequence ID" value="VEL12679.1"/>
    <property type="molecule type" value="Genomic_DNA"/>
</dbReference>
<comment type="caution">
    <text evidence="1">The sequence shown here is derived from an EMBL/GenBank/DDBJ whole genome shotgun (WGS) entry which is preliminary data.</text>
</comment>
<keyword evidence="2" id="KW-1185">Reference proteome</keyword>
<evidence type="ECO:0000313" key="2">
    <source>
        <dbReference type="Proteomes" id="UP000784294"/>
    </source>
</evidence>
<sequence length="101" mass="12020">MRVYLSFRPLLHVDQSNHFASQQAQYQTHRTTTSRDTAQGFQREVSMIETHFMALVEFRQSAYTRKYFSILAFNHRVLSFFEIRHRLKPIVSTNLLLTLLV</sequence>
<dbReference type="AlphaFoldDB" id="A0A3S5A1S5"/>
<evidence type="ECO:0000313" key="1">
    <source>
        <dbReference type="EMBL" id="VEL12679.1"/>
    </source>
</evidence>